<keyword evidence="1 5" id="KW-0963">Cytoplasm</keyword>
<comment type="function">
    <text evidence="5">Transfers and isomerizes the ribose moiety from AdoMet to the 7-aminomethyl group of 7-deazaguanine (preQ1-tRNA) to give epoxyqueuosine (oQ-tRNA).</text>
</comment>
<comment type="similarity">
    <text evidence="5">Belongs to the QueA family.</text>
</comment>
<dbReference type="InterPro" id="IPR036100">
    <property type="entry name" value="QueA_sf"/>
</dbReference>
<dbReference type="AlphaFoldDB" id="A0A7C1FHW3"/>
<organism evidence="6">
    <name type="scientific">Caldilinea aerophila</name>
    <dbReference type="NCBI Taxonomy" id="133453"/>
    <lineage>
        <taxon>Bacteria</taxon>
        <taxon>Bacillati</taxon>
        <taxon>Chloroflexota</taxon>
        <taxon>Caldilineae</taxon>
        <taxon>Caldilineales</taxon>
        <taxon>Caldilineaceae</taxon>
        <taxon>Caldilinea</taxon>
    </lineage>
</organism>
<name>A0A7C1FHW3_9CHLR</name>
<keyword evidence="2 5" id="KW-0808">Transferase</keyword>
<dbReference type="UniPathway" id="UPA00392"/>
<dbReference type="Gene3D" id="3.40.1780.10">
    <property type="entry name" value="QueA-like"/>
    <property type="match status" value="1"/>
</dbReference>
<dbReference type="SUPFAM" id="SSF111337">
    <property type="entry name" value="QueA-like"/>
    <property type="match status" value="1"/>
</dbReference>
<keyword evidence="6" id="KW-0413">Isomerase</keyword>
<dbReference type="NCBIfam" id="NF001140">
    <property type="entry name" value="PRK00147.1"/>
    <property type="match status" value="1"/>
</dbReference>
<dbReference type="GO" id="GO:0051075">
    <property type="term" value="F:S-adenosylmethionine:tRNA ribosyltransferase-isomerase activity"/>
    <property type="evidence" value="ECO:0007669"/>
    <property type="project" value="UniProtKB-EC"/>
</dbReference>
<evidence type="ECO:0000313" key="6">
    <source>
        <dbReference type="EMBL" id="HDX33332.1"/>
    </source>
</evidence>
<sequence>METALFDYELPESYIAQQPAEPRDSSRLMVLHRADGRIEHRIFREIGEYLRAGDLLVANDSRVIPARLHGRKSTGGEVEIFLLRQRDDAGKVWECLVRGRGLKEGTKVHLNEELLAEITAVTPTGARIVEFSASVHPYLDVLGEVPLPPYITQYTGDRERYQTVYSRPEGSVAAPTAGLHFTPELLMQLRQQGVLFETVTLHVGLDTFKPVQSERVEDHHIHTEWAELSSATARRINETTLAGGRIVAVGTTTVRTLEWAATAAQGLDPYDTQACPWQRVAAFMGDVSLFIYPGYRFRAVDALITNFHLPRSSLLMLVSAFIAQAHPEDVDAGRRILLNAYEEAKRTGYRFFSFGDAMLIL</sequence>
<keyword evidence="4 5" id="KW-0671">Queuosine biosynthesis</keyword>
<reference evidence="6" key="1">
    <citation type="journal article" date="2020" name="mSystems">
        <title>Genome- and Community-Level Interaction Insights into Carbon Utilization and Element Cycling Functions of Hydrothermarchaeota in Hydrothermal Sediment.</title>
        <authorList>
            <person name="Zhou Z."/>
            <person name="Liu Y."/>
            <person name="Xu W."/>
            <person name="Pan J."/>
            <person name="Luo Z.H."/>
            <person name="Li M."/>
        </authorList>
    </citation>
    <scope>NUCLEOTIDE SEQUENCE [LARGE SCALE GENOMIC DNA]</scope>
    <source>
        <strain evidence="6">SpSt-289</strain>
    </source>
</reference>
<keyword evidence="6" id="KW-0328">Glycosyltransferase</keyword>
<dbReference type="EC" id="2.4.99.17" evidence="5"/>
<comment type="catalytic activity">
    <reaction evidence="5">
        <text>7-aminomethyl-7-carbaguanosine(34) in tRNA + S-adenosyl-L-methionine = epoxyqueuosine(34) in tRNA + adenine + L-methionine + 2 H(+)</text>
        <dbReference type="Rhea" id="RHEA:32155"/>
        <dbReference type="Rhea" id="RHEA-COMP:10342"/>
        <dbReference type="Rhea" id="RHEA-COMP:18582"/>
        <dbReference type="ChEBI" id="CHEBI:15378"/>
        <dbReference type="ChEBI" id="CHEBI:16708"/>
        <dbReference type="ChEBI" id="CHEBI:57844"/>
        <dbReference type="ChEBI" id="CHEBI:59789"/>
        <dbReference type="ChEBI" id="CHEBI:82833"/>
        <dbReference type="ChEBI" id="CHEBI:194443"/>
        <dbReference type="EC" id="2.4.99.17"/>
    </reaction>
</comment>
<dbReference type="InterPro" id="IPR042118">
    <property type="entry name" value="QueA_dom1"/>
</dbReference>
<protein>
    <recommendedName>
        <fullName evidence="5">S-adenosylmethionine:tRNA ribosyltransferase-isomerase</fullName>
        <ecNumber evidence="5">2.4.99.17</ecNumber>
    </recommendedName>
    <alternativeName>
        <fullName evidence="5">Queuosine biosynthesis protein QueA</fullName>
    </alternativeName>
</protein>
<comment type="pathway">
    <text evidence="5">tRNA modification; tRNA-queuosine biosynthesis.</text>
</comment>
<dbReference type="NCBIfam" id="TIGR00113">
    <property type="entry name" value="queA"/>
    <property type="match status" value="1"/>
</dbReference>
<dbReference type="GO" id="GO:0005737">
    <property type="term" value="C:cytoplasm"/>
    <property type="evidence" value="ECO:0007669"/>
    <property type="project" value="UniProtKB-SubCell"/>
</dbReference>
<dbReference type="GO" id="GO:0008616">
    <property type="term" value="P:tRNA queuosine(34) biosynthetic process"/>
    <property type="evidence" value="ECO:0007669"/>
    <property type="project" value="UniProtKB-UniRule"/>
</dbReference>
<evidence type="ECO:0000256" key="2">
    <source>
        <dbReference type="ARBA" id="ARBA00022679"/>
    </source>
</evidence>
<evidence type="ECO:0000256" key="1">
    <source>
        <dbReference type="ARBA" id="ARBA00022490"/>
    </source>
</evidence>
<dbReference type="Gene3D" id="2.40.10.240">
    <property type="entry name" value="QueA-like"/>
    <property type="match status" value="1"/>
</dbReference>
<dbReference type="Pfam" id="PF02547">
    <property type="entry name" value="Queuosine_synth"/>
    <property type="match status" value="1"/>
</dbReference>
<dbReference type="FunFam" id="2.40.10.240:FF:000002">
    <property type="entry name" value="S-adenosylmethionine:tRNA ribosyltransferase-isomerase"/>
    <property type="match status" value="1"/>
</dbReference>
<evidence type="ECO:0000256" key="4">
    <source>
        <dbReference type="ARBA" id="ARBA00022785"/>
    </source>
</evidence>
<dbReference type="PANTHER" id="PTHR30307:SF0">
    <property type="entry name" value="S-ADENOSYLMETHIONINE:TRNA RIBOSYLTRANSFERASE-ISOMERASE"/>
    <property type="match status" value="1"/>
</dbReference>
<evidence type="ECO:0000256" key="3">
    <source>
        <dbReference type="ARBA" id="ARBA00022691"/>
    </source>
</evidence>
<comment type="subunit">
    <text evidence="5">Monomer.</text>
</comment>
<dbReference type="InterPro" id="IPR003699">
    <property type="entry name" value="QueA"/>
</dbReference>
<accession>A0A7C1FHW3</accession>
<proteinExistence type="inferred from homology"/>
<keyword evidence="3 5" id="KW-0949">S-adenosyl-L-methionine</keyword>
<comment type="subcellular location">
    <subcellularLocation>
        <location evidence="5">Cytoplasm</location>
    </subcellularLocation>
</comment>
<dbReference type="InterPro" id="IPR042119">
    <property type="entry name" value="QueA_dom2"/>
</dbReference>
<dbReference type="HAMAP" id="MF_00113">
    <property type="entry name" value="QueA"/>
    <property type="match status" value="1"/>
</dbReference>
<evidence type="ECO:0000256" key="5">
    <source>
        <dbReference type="HAMAP-Rule" id="MF_00113"/>
    </source>
</evidence>
<dbReference type="EMBL" id="DSMG01000190">
    <property type="protein sequence ID" value="HDX33332.1"/>
    <property type="molecule type" value="Genomic_DNA"/>
</dbReference>
<gene>
    <name evidence="5 6" type="primary">queA</name>
    <name evidence="6" type="ORF">ENQ20_17870</name>
</gene>
<dbReference type="PANTHER" id="PTHR30307">
    <property type="entry name" value="S-ADENOSYLMETHIONINE:TRNA RIBOSYLTRANSFERASE-ISOMERASE"/>
    <property type="match status" value="1"/>
</dbReference>
<comment type="caution">
    <text evidence="6">The sequence shown here is derived from an EMBL/GenBank/DDBJ whole genome shotgun (WGS) entry which is preliminary data.</text>
</comment>